<dbReference type="EMBL" id="VZRI01000985">
    <property type="protein sequence ID" value="NWU89227.1"/>
    <property type="molecule type" value="Genomic_DNA"/>
</dbReference>
<dbReference type="GO" id="GO:0005634">
    <property type="term" value="C:nucleus"/>
    <property type="evidence" value="ECO:0007669"/>
    <property type="project" value="TreeGrafter"/>
</dbReference>
<keyword evidence="4" id="KW-0472">Membrane</keyword>
<keyword evidence="2" id="KW-0863">Zinc-finger</keyword>
<gene>
    <name evidence="6" type="primary">Phf7</name>
    <name evidence="6" type="ORF">UPUEPO_R13895</name>
</gene>
<dbReference type="InterPro" id="IPR051188">
    <property type="entry name" value="PHD-type_Zinc_Finger"/>
</dbReference>
<keyword evidence="3" id="KW-0862">Zinc</keyword>
<name>A0A7K6AI40_UPUEP</name>
<feature type="transmembrane region" description="Helical" evidence="4">
    <location>
        <begin position="25"/>
        <end position="52"/>
    </location>
</feature>
<sequence length="116" mass="12384">CMLCGQAEDKPDMFGIKVEHAGCRAHLFCLVMAVACALGGGIGSLAALRLLLIGAALSPFQKCFVCRQSGAANTSSEMGCNRSFHLPCAREGGCITQHLPHYRSFCCLHRPDQAVE</sequence>
<dbReference type="PROSITE" id="PS51805">
    <property type="entry name" value="EPHD"/>
    <property type="match status" value="1"/>
</dbReference>
<evidence type="ECO:0000259" key="5">
    <source>
        <dbReference type="PROSITE" id="PS51805"/>
    </source>
</evidence>
<organism evidence="6 7">
    <name type="scientific">Upupa epops</name>
    <name type="common">Eurasian hoopoe</name>
    <dbReference type="NCBI Taxonomy" id="57439"/>
    <lineage>
        <taxon>Eukaryota</taxon>
        <taxon>Metazoa</taxon>
        <taxon>Chordata</taxon>
        <taxon>Craniata</taxon>
        <taxon>Vertebrata</taxon>
        <taxon>Euteleostomi</taxon>
        <taxon>Archelosauria</taxon>
        <taxon>Archosauria</taxon>
        <taxon>Dinosauria</taxon>
        <taxon>Saurischia</taxon>
        <taxon>Theropoda</taxon>
        <taxon>Coelurosauria</taxon>
        <taxon>Aves</taxon>
        <taxon>Neognathae</taxon>
        <taxon>Neoaves</taxon>
        <taxon>Telluraves</taxon>
        <taxon>Coraciimorphae</taxon>
        <taxon>Bucerotiformes</taxon>
        <taxon>Upupidae</taxon>
        <taxon>Upupa</taxon>
    </lineage>
</organism>
<evidence type="ECO:0000313" key="7">
    <source>
        <dbReference type="Proteomes" id="UP000544127"/>
    </source>
</evidence>
<evidence type="ECO:0000256" key="1">
    <source>
        <dbReference type="ARBA" id="ARBA00022723"/>
    </source>
</evidence>
<evidence type="ECO:0000256" key="2">
    <source>
        <dbReference type="ARBA" id="ARBA00022771"/>
    </source>
</evidence>
<keyword evidence="1" id="KW-0479">Metal-binding</keyword>
<evidence type="ECO:0000313" key="6">
    <source>
        <dbReference type="EMBL" id="NWU89227.1"/>
    </source>
</evidence>
<accession>A0A7K6AI40</accession>
<dbReference type="OrthoDB" id="512616at2759"/>
<feature type="non-terminal residue" evidence="6">
    <location>
        <position position="116"/>
    </location>
</feature>
<comment type="caution">
    <text evidence="6">The sequence shown here is derived from an EMBL/GenBank/DDBJ whole genome shotgun (WGS) entry which is preliminary data.</text>
</comment>
<dbReference type="GO" id="GO:0008270">
    <property type="term" value="F:zinc ion binding"/>
    <property type="evidence" value="ECO:0007669"/>
    <property type="project" value="UniProtKB-KW"/>
</dbReference>
<protein>
    <submittedName>
        <fullName evidence="6">PHF7 protein</fullName>
    </submittedName>
</protein>
<feature type="non-terminal residue" evidence="6">
    <location>
        <position position="1"/>
    </location>
</feature>
<dbReference type="PANTHER" id="PTHR12420">
    <property type="entry name" value="PHD FINGER PROTEIN"/>
    <property type="match status" value="1"/>
</dbReference>
<proteinExistence type="predicted"/>
<evidence type="ECO:0000256" key="3">
    <source>
        <dbReference type="ARBA" id="ARBA00022833"/>
    </source>
</evidence>
<evidence type="ECO:0000256" key="4">
    <source>
        <dbReference type="SAM" id="Phobius"/>
    </source>
</evidence>
<feature type="domain" description="PHD-type" evidence="5">
    <location>
        <begin position="1"/>
        <end position="110"/>
    </location>
</feature>
<keyword evidence="4" id="KW-1133">Transmembrane helix</keyword>
<dbReference type="AlphaFoldDB" id="A0A7K6AI40"/>
<reference evidence="6 7" key="1">
    <citation type="submission" date="2019-09" db="EMBL/GenBank/DDBJ databases">
        <title>Bird 10,000 Genomes (B10K) Project - Family phase.</title>
        <authorList>
            <person name="Zhang G."/>
        </authorList>
    </citation>
    <scope>NUCLEOTIDE SEQUENCE [LARGE SCALE GENOMIC DNA]</scope>
    <source>
        <strain evidence="6">B10K-DU-012-37</strain>
    </source>
</reference>
<dbReference type="InterPro" id="IPR013083">
    <property type="entry name" value="Znf_RING/FYVE/PHD"/>
</dbReference>
<dbReference type="Gene3D" id="3.30.40.10">
    <property type="entry name" value="Zinc/RING finger domain, C3HC4 (zinc finger)"/>
    <property type="match status" value="1"/>
</dbReference>
<dbReference type="Proteomes" id="UP000544127">
    <property type="component" value="Unassembled WGS sequence"/>
</dbReference>
<dbReference type="InterPro" id="IPR034732">
    <property type="entry name" value="EPHD"/>
</dbReference>
<keyword evidence="7" id="KW-1185">Reference proteome</keyword>
<keyword evidence="4" id="KW-0812">Transmembrane</keyword>
<dbReference type="PANTHER" id="PTHR12420:SF47">
    <property type="entry name" value="PHD FINGER PROTEIN 7"/>
    <property type="match status" value="1"/>
</dbReference>